<sequence length="318" mass="35661">MNRFSSSLFRKAFSPRTLPRAIRPAAVITSLTAPVLSLLPALATANPHNDGTTINWFVGHFPPVHFAPSETTPDTANLQGFGDRNLTYLSDHLTGFNHAFYRGTSYRRSEALIRTSDLACNPTMLKTPEREQYIAFSDPIYVVLPNMLAYRPGDDWKFTPHLTDGKIDMHSLVQDRQRRGSVTLGRSYGKAVDEALQSVGTVPHIAQLRHSQLAINLLDVGRIDYVIAFPSEISHFRSLNKQRPDGIRYFPIKGMNELIKGHVGCTKNPNGLKVIEAVNKIIRDTNPYPLFKSYYLEWLEPEAARHYEALSSQGAALN</sequence>
<comment type="caution">
    <text evidence="1">The sequence shown here is derived from an EMBL/GenBank/DDBJ whole genome shotgun (WGS) entry which is preliminary data.</text>
</comment>
<dbReference type="Proteomes" id="UP001161409">
    <property type="component" value="Unassembled WGS sequence"/>
</dbReference>
<gene>
    <name evidence="1" type="ORF">GCM10007924_20990</name>
</gene>
<accession>A0ABQ5U4X1</accession>
<reference evidence="1" key="1">
    <citation type="journal article" date="2014" name="Int. J. Syst. Evol. Microbiol.">
        <title>Complete genome of a new Firmicutes species belonging to the dominant human colonic microbiota ('Ruminococcus bicirculans') reveals two chromosomes and a selective capacity to utilize plant glucans.</title>
        <authorList>
            <consortium name="NISC Comparative Sequencing Program"/>
            <person name="Wegmann U."/>
            <person name="Louis P."/>
            <person name="Goesmann A."/>
            <person name="Henrissat B."/>
            <person name="Duncan S.H."/>
            <person name="Flint H.J."/>
        </authorList>
    </citation>
    <scope>NUCLEOTIDE SEQUENCE</scope>
    <source>
        <strain evidence="1">NBRC 103408</strain>
    </source>
</reference>
<dbReference type="SUPFAM" id="SSF53850">
    <property type="entry name" value="Periplasmic binding protein-like II"/>
    <property type="match status" value="1"/>
</dbReference>
<evidence type="ECO:0008006" key="3">
    <source>
        <dbReference type="Google" id="ProtNLM"/>
    </source>
</evidence>
<organism evidence="1 2">
    <name type="scientific">Sneathiella chinensis</name>
    <dbReference type="NCBI Taxonomy" id="349750"/>
    <lineage>
        <taxon>Bacteria</taxon>
        <taxon>Pseudomonadati</taxon>
        <taxon>Pseudomonadota</taxon>
        <taxon>Alphaproteobacteria</taxon>
        <taxon>Sneathiellales</taxon>
        <taxon>Sneathiellaceae</taxon>
        <taxon>Sneathiella</taxon>
    </lineage>
</organism>
<protein>
    <recommendedName>
        <fullName evidence="3">Solute-binding protein family 3/N-terminal domain-containing protein</fullName>
    </recommendedName>
</protein>
<evidence type="ECO:0000313" key="1">
    <source>
        <dbReference type="EMBL" id="GLQ06878.1"/>
    </source>
</evidence>
<keyword evidence="2" id="KW-1185">Reference proteome</keyword>
<proteinExistence type="predicted"/>
<name>A0ABQ5U4X1_9PROT</name>
<dbReference type="Gene3D" id="3.40.190.10">
    <property type="entry name" value="Periplasmic binding protein-like II"/>
    <property type="match status" value="2"/>
</dbReference>
<evidence type="ECO:0000313" key="2">
    <source>
        <dbReference type="Proteomes" id="UP001161409"/>
    </source>
</evidence>
<reference evidence="1" key="2">
    <citation type="submission" date="2023-01" db="EMBL/GenBank/DDBJ databases">
        <title>Draft genome sequence of Sneathiella chinensis strain NBRC 103408.</title>
        <authorList>
            <person name="Sun Q."/>
            <person name="Mori K."/>
        </authorList>
    </citation>
    <scope>NUCLEOTIDE SEQUENCE</scope>
    <source>
        <strain evidence="1">NBRC 103408</strain>
    </source>
</reference>
<dbReference type="EMBL" id="BSNF01000008">
    <property type="protein sequence ID" value="GLQ06878.1"/>
    <property type="molecule type" value="Genomic_DNA"/>
</dbReference>